<keyword evidence="4" id="KW-1185">Reference proteome</keyword>
<dbReference type="PANTHER" id="PTHR12302:SF2">
    <property type="entry name" value="STAPHYLOCOCCAL NUCLEASE DOMAIN-CONTAINING PROTEIN 1"/>
    <property type="match status" value="1"/>
</dbReference>
<dbReference type="GO" id="GO:0006402">
    <property type="term" value="P:mRNA catabolic process"/>
    <property type="evidence" value="ECO:0007669"/>
    <property type="project" value="TreeGrafter"/>
</dbReference>
<dbReference type="Pfam" id="PF00567">
    <property type="entry name" value="TUDOR"/>
    <property type="match status" value="2"/>
</dbReference>
<dbReference type="SMART" id="SM00318">
    <property type="entry name" value="SNc"/>
    <property type="match status" value="3"/>
</dbReference>
<dbReference type="Gene3D" id="2.30.30.140">
    <property type="match status" value="1"/>
</dbReference>
<evidence type="ECO:0000313" key="3">
    <source>
        <dbReference type="EMBL" id="KAF2311604.1"/>
    </source>
</evidence>
<dbReference type="PROSITE" id="PS50304">
    <property type="entry name" value="TUDOR"/>
    <property type="match status" value="1"/>
</dbReference>
<dbReference type="Proteomes" id="UP000467840">
    <property type="component" value="Chromosome 14"/>
</dbReference>
<proteinExistence type="predicted"/>
<dbReference type="PROSITE" id="PS50830">
    <property type="entry name" value="TNASE_3"/>
    <property type="match status" value="3"/>
</dbReference>
<dbReference type="Pfam" id="PF00565">
    <property type="entry name" value="SNase"/>
    <property type="match status" value="2"/>
</dbReference>
<dbReference type="GO" id="GO:0003723">
    <property type="term" value="F:RNA binding"/>
    <property type="evidence" value="ECO:0007669"/>
    <property type="project" value="TreeGrafter"/>
</dbReference>
<dbReference type="InterPro" id="IPR016071">
    <property type="entry name" value="Staphylococal_nuclease_OB-fold"/>
</dbReference>
<dbReference type="EMBL" id="JAAGAX010000006">
    <property type="protein sequence ID" value="KAF2311604.1"/>
    <property type="molecule type" value="Genomic_DNA"/>
</dbReference>
<organism evidence="3 4">
    <name type="scientific">Hevea brasiliensis</name>
    <name type="common">Para rubber tree</name>
    <name type="synonym">Siphonia brasiliensis</name>
    <dbReference type="NCBI Taxonomy" id="3981"/>
    <lineage>
        <taxon>Eukaryota</taxon>
        <taxon>Viridiplantae</taxon>
        <taxon>Streptophyta</taxon>
        <taxon>Embryophyta</taxon>
        <taxon>Tracheophyta</taxon>
        <taxon>Spermatophyta</taxon>
        <taxon>Magnoliopsida</taxon>
        <taxon>eudicotyledons</taxon>
        <taxon>Gunneridae</taxon>
        <taxon>Pentapetalae</taxon>
        <taxon>rosids</taxon>
        <taxon>fabids</taxon>
        <taxon>Malpighiales</taxon>
        <taxon>Euphorbiaceae</taxon>
        <taxon>Crotonoideae</taxon>
        <taxon>Micrandreae</taxon>
        <taxon>Hevea</taxon>
    </lineage>
</organism>
<comment type="caution">
    <text evidence="3">The sequence shown here is derived from an EMBL/GenBank/DDBJ whole genome shotgun (WGS) entry which is preliminary data.</text>
</comment>
<dbReference type="FunFam" id="2.30.30.140:FF:000018">
    <property type="entry name" value="Serine/threonine-protein kinase 31"/>
    <property type="match status" value="1"/>
</dbReference>
<feature type="domain" description="TNase-like" evidence="2">
    <location>
        <begin position="312"/>
        <end position="439"/>
    </location>
</feature>
<dbReference type="FunFam" id="2.40.50.90:FF:000011">
    <property type="entry name" value="Ribonuclease"/>
    <property type="match status" value="1"/>
</dbReference>
<feature type="domain" description="TNase-like" evidence="2">
    <location>
        <begin position="112"/>
        <end position="282"/>
    </location>
</feature>
<feature type="domain" description="Tudor" evidence="1">
    <location>
        <begin position="505"/>
        <end position="581"/>
    </location>
</feature>
<evidence type="ECO:0000313" key="4">
    <source>
        <dbReference type="Proteomes" id="UP000467840"/>
    </source>
</evidence>
<accession>A0A6A6MEC3</accession>
<dbReference type="AlphaFoldDB" id="A0A6A6MEC3"/>
<name>A0A6A6MEC3_HEVBR</name>
<dbReference type="InterPro" id="IPR047395">
    <property type="entry name" value="Tudor_AtTudor1-like"/>
</dbReference>
<dbReference type="Gene3D" id="2.40.50.90">
    <property type="match status" value="4"/>
</dbReference>
<dbReference type="GO" id="GO:0005829">
    <property type="term" value="C:cytosol"/>
    <property type="evidence" value="ECO:0007669"/>
    <property type="project" value="TreeGrafter"/>
</dbReference>
<evidence type="ECO:0000259" key="1">
    <source>
        <dbReference type="PROSITE" id="PS50304"/>
    </source>
</evidence>
<dbReference type="PANTHER" id="PTHR12302">
    <property type="entry name" value="EBNA2 BINDING PROTEIN P100"/>
    <property type="match status" value="1"/>
</dbReference>
<reference evidence="3 4" key="1">
    <citation type="journal article" date="2020" name="Mol. Plant">
        <title>The Chromosome-Based Rubber Tree Genome Provides New Insights into Spurge Genome Evolution and Rubber Biosynthesis.</title>
        <authorList>
            <person name="Liu J."/>
            <person name="Shi C."/>
            <person name="Shi C.C."/>
            <person name="Li W."/>
            <person name="Zhang Q.J."/>
            <person name="Zhang Y."/>
            <person name="Li K."/>
            <person name="Lu H.F."/>
            <person name="Shi C."/>
            <person name="Zhu S.T."/>
            <person name="Xiao Z.Y."/>
            <person name="Nan H."/>
            <person name="Yue Y."/>
            <person name="Zhu X.G."/>
            <person name="Wu Y."/>
            <person name="Hong X.N."/>
            <person name="Fan G.Y."/>
            <person name="Tong Y."/>
            <person name="Zhang D."/>
            <person name="Mao C.L."/>
            <person name="Liu Y.L."/>
            <person name="Hao S.J."/>
            <person name="Liu W.Q."/>
            <person name="Lv M.Q."/>
            <person name="Zhang H.B."/>
            <person name="Liu Y."/>
            <person name="Hu-Tang G.R."/>
            <person name="Wang J.P."/>
            <person name="Wang J.H."/>
            <person name="Sun Y.H."/>
            <person name="Ni S.B."/>
            <person name="Chen W.B."/>
            <person name="Zhang X.C."/>
            <person name="Jiao Y.N."/>
            <person name="Eichler E.E."/>
            <person name="Li G.H."/>
            <person name="Liu X."/>
            <person name="Gao L.Z."/>
        </authorList>
    </citation>
    <scope>NUCLEOTIDE SEQUENCE [LARGE SCALE GENOMIC DNA]</scope>
    <source>
        <strain evidence="4">cv. GT1</strain>
        <tissue evidence="3">Leaf</tissue>
    </source>
</reference>
<dbReference type="SUPFAM" id="SSF50199">
    <property type="entry name" value="Staphylococcal nuclease"/>
    <property type="match status" value="4"/>
</dbReference>
<dbReference type="GO" id="GO:0005634">
    <property type="term" value="C:nucleus"/>
    <property type="evidence" value="ECO:0007669"/>
    <property type="project" value="TreeGrafter"/>
</dbReference>
<feature type="domain" description="TNase-like" evidence="2">
    <location>
        <begin position="1"/>
        <end position="98"/>
    </location>
</feature>
<gene>
    <name evidence="3" type="ORF">GH714_025199</name>
</gene>
<dbReference type="SUPFAM" id="SSF63748">
    <property type="entry name" value="Tudor/PWWP/MBT"/>
    <property type="match status" value="1"/>
</dbReference>
<dbReference type="InterPro" id="IPR002999">
    <property type="entry name" value="Tudor"/>
</dbReference>
<dbReference type="CDD" id="cd20443">
    <property type="entry name" value="Tudor_AtTudor1-like"/>
    <property type="match status" value="1"/>
</dbReference>
<evidence type="ECO:0000259" key="2">
    <source>
        <dbReference type="PROSITE" id="PS50830"/>
    </source>
</evidence>
<sequence length="686" mass="76660">MEVAPDPFGIDAKYFTEQRALNRDVRIVLEGVDKFSNLIGSVYYPDGESAKDLALDLVENGLAKYVEWSANMMEDDAKRRLKNAELQAKKSRLRIWTNYVPPPTNSKAIHDQNFTGKVVEVVSGDCIIVADDSVPYGSPLAERRVNLSSIKCPKMGNPRRDEKPENYAREAKDFLRRRLIGQQEGYHGRWTNSCCWVWDLRVMDFGSVFELSSNGGDADEVSLPSSATGSQQAGVNVGELMVSRGYGTVIRHRDFEERSNYYDALLAAESRASASKRGVHSSKEPPVTHITDLTTASAKKARDFLPFLHRNRKISAVVEYVLSGHRFKLLIPKETCSIAFSFSGVRCPGRDEPYSDEAIALMRRRIMQREVEIEVETVDRTGTFLGSLWESRTNIAVVLLEAGLAKLQTSFGIDRIPDAHLLEQAELSAKKKKLKIWENYVEGEEVSNVPTVESKQKEVIKVVVTEVLGGGRFYVQSVGDQKVASIQQQLASLNLQEAPVIGAFNPKKGDIVLAQFSADNSWNASNDGTVLCSLLAQIVNAPRGAVESMKDKFEVFYIDYGNQEEVTYSQLRPLDPSVPLAPGLAQLCSLAYIKVPDVEEDCGPEAAEYLSAHTLSTSKEFRAKEGLARIEKRKKWDSKERQVALDNLEKFQDEARADRRGIWMYGDIQSDDEEMAPPVRKVGGRR</sequence>
<dbReference type="InterPro" id="IPR035437">
    <property type="entry name" value="SNase_OB-fold_sf"/>
</dbReference>
<protein>
    <submittedName>
        <fullName evidence="3">Uncharacterized protein</fullName>
    </submittedName>
</protein>
<dbReference type="SMART" id="SM00333">
    <property type="entry name" value="TUDOR"/>
    <property type="match status" value="1"/>
</dbReference>
<dbReference type="FunFam" id="2.40.50.90:FF:000015">
    <property type="entry name" value="Ribonuclease"/>
    <property type="match status" value="1"/>
</dbReference>
<dbReference type="GO" id="GO:0004518">
    <property type="term" value="F:nuclease activity"/>
    <property type="evidence" value="ECO:0007669"/>
    <property type="project" value="TreeGrafter"/>
</dbReference>